<gene>
    <name evidence="4" type="ORF">yc1106_01141</name>
</gene>
<feature type="compositionally biased region" description="Polar residues" evidence="2">
    <location>
        <begin position="301"/>
        <end position="319"/>
    </location>
</feature>
<dbReference type="CDD" id="cd00067">
    <property type="entry name" value="GAL4"/>
    <property type="match status" value="1"/>
</dbReference>
<dbReference type="SMART" id="SM00066">
    <property type="entry name" value="GAL4"/>
    <property type="match status" value="1"/>
</dbReference>
<dbReference type="GO" id="GO:0000981">
    <property type="term" value="F:DNA-binding transcription factor activity, RNA polymerase II-specific"/>
    <property type="evidence" value="ECO:0007669"/>
    <property type="project" value="InterPro"/>
</dbReference>
<dbReference type="GO" id="GO:0008270">
    <property type="term" value="F:zinc ion binding"/>
    <property type="evidence" value="ECO:0007669"/>
    <property type="project" value="InterPro"/>
</dbReference>
<dbReference type="EMBL" id="CP089274">
    <property type="protein sequence ID" value="USP73867.1"/>
    <property type="molecule type" value="Genomic_DNA"/>
</dbReference>
<dbReference type="InterPro" id="IPR036864">
    <property type="entry name" value="Zn2-C6_fun-type_DNA-bd_sf"/>
</dbReference>
<name>A0A9Q9DNU8_CURCL</name>
<evidence type="ECO:0000313" key="4">
    <source>
        <dbReference type="EMBL" id="USP73867.1"/>
    </source>
</evidence>
<keyword evidence="5" id="KW-1185">Reference proteome</keyword>
<evidence type="ECO:0000313" key="5">
    <source>
        <dbReference type="Proteomes" id="UP001056012"/>
    </source>
</evidence>
<dbReference type="Pfam" id="PF11905">
    <property type="entry name" value="DUF3425"/>
    <property type="match status" value="1"/>
</dbReference>
<dbReference type="InterPro" id="IPR001138">
    <property type="entry name" value="Zn2Cys6_DnaBD"/>
</dbReference>
<protein>
    <recommendedName>
        <fullName evidence="3">Zn(2)-C6 fungal-type domain-containing protein</fullName>
    </recommendedName>
</protein>
<proteinExistence type="predicted"/>
<dbReference type="PROSITE" id="PS00463">
    <property type="entry name" value="ZN2_CY6_FUNGAL_1"/>
    <property type="match status" value="1"/>
</dbReference>
<dbReference type="PANTHER" id="PTHR37012:SF2">
    <property type="entry name" value="BZIP DOMAIN-CONTAINING PROTEIN-RELATED"/>
    <property type="match status" value="1"/>
</dbReference>
<evidence type="ECO:0000256" key="1">
    <source>
        <dbReference type="ARBA" id="ARBA00023242"/>
    </source>
</evidence>
<evidence type="ECO:0000259" key="3">
    <source>
        <dbReference type="PROSITE" id="PS50048"/>
    </source>
</evidence>
<dbReference type="PROSITE" id="PS50048">
    <property type="entry name" value="ZN2_CY6_FUNGAL_2"/>
    <property type="match status" value="1"/>
</dbReference>
<dbReference type="Gene3D" id="4.10.240.10">
    <property type="entry name" value="Zn(2)-C6 fungal-type DNA-binding domain"/>
    <property type="match status" value="1"/>
</dbReference>
<accession>A0A9Q9DNU8</accession>
<dbReference type="PANTHER" id="PTHR37012">
    <property type="entry name" value="B-ZIP TRANSCRIPTION FACTOR (EUROFUNG)-RELATED"/>
    <property type="match status" value="1"/>
</dbReference>
<feature type="domain" description="Zn(2)-C6 fungal-type" evidence="3">
    <location>
        <begin position="132"/>
        <end position="162"/>
    </location>
</feature>
<reference evidence="4" key="1">
    <citation type="submission" date="2021-12" db="EMBL/GenBank/DDBJ databases">
        <title>Curvularia clavata genome.</title>
        <authorList>
            <person name="Cao Y."/>
        </authorList>
    </citation>
    <scope>NUCLEOTIDE SEQUENCE</scope>
    <source>
        <strain evidence="4">Yc1106</strain>
    </source>
</reference>
<organism evidence="4 5">
    <name type="scientific">Curvularia clavata</name>
    <dbReference type="NCBI Taxonomy" id="95742"/>
    <lineage>
        <taxon>Eukaryota</taxon>
        <taxon>Fungi</taxon>
        <taxon>Dikarya</taxon>
        <taxon>Ascomycota</taxon>
        <taxon>Pezizomycotina</taxon>
        <taxon>Dothideomycetes</taxon>
        <taxon>Pleosporomycetidae</taxon>
        <taxon>Pleosporales</taxon>
        <taxon>Pleosporineae</taxon>
        <taxon>Pleosporaceae</taxon>
        <taxon>Curvularia</taxon>
    </lineage>
</organism>
<dbReference type="VEuPathDB" id="FungiDB:yc1106_01141"/>
<dbReference type="AlphaFoldDB" id="A0A9Q9DNU8"/>
<feature type="region of interest" description="Disordered" evidence="2">
    <location>
        <begin position="231"/>
        <end position="319"/>
    </location>
</feature>
<sequence>MPAQPSTSSSPGINYWYGSASLPDALEAHPPNHSNQRLMRRASDAVVQAAGIHIQDSSEWDESQVPLHLDNGAQTNLVIRPPAASAAANHKAPLAPKQGLGGALANARGQHHSPIAGTYALRTPRGKITSIACESCRKRKSKCDGVRPKCNTCQSKNLTCVYDVAEDGKTTTQLRAHVRRLAKELEDMKSVVSLLAMAPDRASAANWAAEIEKNGFAHHSAEDIKKALSGGVSADPRESLMGTNHDSMGGPTPALPDGDSFGTPGSEAFASAPHHMGASPYGESSREERYLFTRSRVEPQADTSQSREQSHSSLGFSHDTTSVDATVTMNPSPLSLEAATNALNKFSFDCAFYRRTKRDLLANGWSEDGQQTVARGVSSGQAGVDMGVDKVDAGKYCALQYFVNVIVVLTQSLQYLIWPTAENMNANPDWLMPTVGKQENSPYDMLIDLVPWPQVRQLLYQHPQEYSVGHFVGQVGITWPHADDACHYWDIEAGYTRMTPLFESTVADLNNWTIDPKILEIMPQLEGHIPVRPVS</sequence>
<dbReference type="SUPFAM" id="SSF57701">
    <property type="entry name" value="Zn2/Cys6 DNA-binding domain"/>
    <property type="match status" value="1"/>
</dbReference>
<evidence type="ECO:0000256" key="2">
    <source>
        <dbReference type="SAM" id="MobiDB-lite"/>
    </source>
</evidence>
<dbReference type="OrthoDB" id="4161589at2759"/>
<keyword evidence="1" id="KW-0539">Nucleus</keyword>
<feature type="compositionally biased region" description="Basic and acidic residues" evidence="2">
    <location>
        <begin position="284"/>
        <end position="299"/>
    </location>
</feature>
<dbReference type="InterPro" id="IPR021833">
    <property type="entry name" value="DUF3425"/>
</dbReference>
<dbReference type="Proteomes" id="UP001056012">
    <property type="component" value="Chromosome 1"/>
</dbReference>
<dbReference type="Pfam" id="PF00172">
    <property type="entry name" value="Zn_clus"/>
    <property type="match status" value="1"/>
</dbReference>